<dbReference type="AlphaFoldDB" id="A0A6I2MC50"/>
<dbReference type="Proteomes" id="UP000441585">
    <property type="component" value="Unassembled WGS sequence"/>
</dbReference>
<reference evidence="1 2" key="1">
    <citation type="submission" date="2019-11" db="EMBL/GenBank/DDBJ databases">
        <title>Bacillus idriensis genome.</title>
        <authorList>
            <person name="Konopka E.N."/>
            <person name="Newman J.D."/>
        </authorList>
    </citation>
    <scope>NUCLEOTIDE SEQUENCE [LARGE SCALE GENOMIC DNA]</scope>
    <source>
        <strain evidence="1 2">DSM 19097</strain>
    </source>
</reference>
<comment type="caution">
    <text evidence="1">The sequence shown here is derived from an EMBL/GenBank/DDBJ whole genome shotgun (WGS) entry which is preliminary data.</text>
</comment>
<gene>
    <name evidence="1" type="ORF">GJU41_12840</name>
</gene>
<proteinExistence type="predicted"/>
<protein>
    <submittedName>
        <fullName evidence="1">TIGR04255 family protein</fullName>
    </submittedName>
</protein>
<evidence type="ECO:0000313" key="2">
    <source>
        <dbReference type="Proteomes" id="UP000441585"/>
    </source>
</evidence>
<evidence type="ECO:0000313" key="1">
    <source>
        <dbReference type="EMBL" id="MRX54862.1"/>
    </source>
</evidence>
<organism evidence="1 2">
    <name type="scientific">Metabacillus idriensis</name>
    <dbReference type="NCBI Taxonomy" id="324768"/>
    <lineage>
        <taxon>Bacteria</taxon>
        <taxon>Bacillati</taxon>
        <taxon>Bacillota</taxon>
        <taxon>Bacilli</taxon>
        <taxon>Bacillales</taxon>
        <taxon>Bacillaceae</taxon>
        <taxon>Metabacillus</taxon>
    </lineage>
</organism>
<accession>A0A6I2MC50</accession>
<sequence>MGGSIRMARKYYNNPPIKEVVCEFRFSQTSQWDPTIPGLIFERLREEFPNRDKGKNIETELTFDNDQVQPKVTLLERAIFRNVENNIIIQVGTNHLVINHLIPYSNWDNYLRVIDKAFTAYKEVTEATTLDRIELRHINEFSFEPGVTFNLEDYFDFYPHFGMHLENGYNSFIVGIQAQYEDDIQKMQMVSNENTIILDETYFSGKPNTINFEEVLDWLNIAHERNNNAFESAIKQKLRNSFGEVRDE</sequence>
<dbReference type="EMBL" id="WKKF01000002">
    <property type="protein sequence ID" value="MRX54862.1"/>
    <property type="molecule type" value="Genomic_DNA"/>
</dbReference>
<dbReference type="NCBIfam" id="TIGR04255">
    <property type="entry name" value="sporadTIGR04255"/>
    <property type="match status" value="1"/>
</dbReference>
<keyword evidence="2" id="KW-1185">Reference proteome</keyword>
<name>A0A6I2MC50_9BACI</name>
<dbReference type="InterPro" id="IPR026349">
    <property type="entry name" value="CHP04255"/>
</dbReference>